<name>A0ABR7RKZ1_9PROT</name>
<reference evidence="1 2" key="1">
    <citation type="journal article" date="2013" name="Int. J. Syst. Evol. Microbiol.">
        <title>Roseomonas aerophila sp. nov., isolated from air.</title>
        <authorList>
            <person name="Kim S.J."/>
            <person name="Weon H.Y."/>
            <person name="Ahn J.H."/>
            <person name="Hong S.B."/>
            <person name="Seok S.J."/>
            <person name="Whang K.S."/>
            <person name="Kwon S.W."/>
        </authorList>
    </citation>
    <scope>NUCLEOTIDE SEQUENCE [LARGE SCALE GENOMIC DNA]</scope>
    <source>
        <strain evidence="1 2">NBRC 108923</strain>
    </source>
</reference>
<dbReference type="RefSeq" id="WP_187783971.1">
    <property type="nucleotide sequence ID" value="NZ_JACTVA010000010.1"/>
</dbReference>
<accession>A0ABR7RKZ1</accession>
<organism evidence="1 2">
    <name type="scientific">Teichococcus aerophilus</name>
    <dbReference type="NCBI Taxonomy" id="1224513"/>
    <lineage>
        <taxon>Bacteria</taxon>
        <taxon>Pseudomonadati</taxon>
        <taxon>Pseudomonadota</taxon>
        <taxon>Alphaproteobacteria</taxon>
        <taxon>Acetobacterales</taxon>
        <taxon>Roseomonadaceae</taxon>
        <taxon>Roseomonas</taxon>
    </lineage>
</organism>
<evidence type="ECO:0000313" key="1">
    <source>
        <dbReference type="EMBL" id="MBC9206802.1"/>
    </source>
</evidence>
<dbReference type="Pfam" id="PF06693">
    <property type="entry name" value="DUF1190"/>
    <property type="match status" value="1"/>
</dbReference>
<protein>
    <submittedName>
        <fullName evidence="1">DUF1190 domain-containing protein</fullName>
    </submittedName>
</protein>
<gene>
    <name evidence="1" type="ORF">IBL26_08135</name>
</gene>
<evidence type="ECO:0000313" key="2">
    <source>
        <dbReference type="Proteomes" id="UP000626026"/>
    </source>
</evidence>
<sequence length="336" mass="35276">MSAGPGIRLGRSRTVRAAALVTVGLAATACGDETPPPDTPLDTVQRQEICEAAHRRLGEDPAHCAALERVAQREHSATRPHFALAANCEAAFGAGACEGEASPLGRGQSWRPVLVGWNTRPGGGAPDPVVRDREGQAWALYASGLQPQPVQDAVVGEPAEALSLPQRSAYPRRAPVYDDRAGCEAGWGRCESTVLLNRFVEQRVCEAVWTTCTEVTLPGEATLASSSNGGGGGSSGAHGRFIWWGSYNSGWRDRYAASYAPRWQGWGWTSNRVPVATYASRTGGAQAWDTSGQRLTPARSLASIAGDRAGSALSTRTETIARAGFGSTGRSMSAGG</sequence>
<dbReference type="Proteomes" id="UP000626026">
    <property type="component" value="Unassembled WGS sequence"/>
</dbReference>
<proteinExistence type="predicted"/>
<comment type="caution">
    <text evidence="1">The sequence shown here is derived from an EMBL/GenBank/DDBJ whole genome shotgun (WGS) entry which is preliminary data.</text>
</comment>
<dbReference type="InterPro" id="IPR009576">
    <property type="entry name" value="Biofilm_formation_YgiB"/>
</dbReference>
<dbReference type="EMBL" id="JACTVA010000010">
    <property type="protein sequence ID" value="MBC9206802.1"/>
    <property type="molecule type" value="Genomic_DNA"/>
</dbReference>
<keyword evidence="2" id="KW-1185">Reference proteome</keyword>